<evidence type="ECO:0000256" key="1">
    <source>
        <dbReference type="SAM" id="MobiDB-lite"/>
    </source>
</evidence>
<gene>
    <name evidence="2" type="ORF">EVAR_39296_1</name>
</gene>
<reference evidence="2 3" key="1">
    <citation type="journal article" date="2019" name="Commun. Biol.">
        <title>The bagworm genome reveals a unique fibroin gene that provides high tensile strength.</title>
        <authorList>
            <person name="Kono N."/>
            <person name="Nakamura H."/>
            <person name="Ohtoshi R."/>
            <person name="Tomita M."/>
            <person name="Numata K."/>
            <person name="Arakawa K."/>
        </authorList>
    </citation>
    <scope>NUCLEOTIDE SEQUENCE [LARGE SCALE GENOMIC DNA]</scope>
</reference>
<name>A0A4C1VVP4_EUMVA</name>
<feature type="region of interest" description="Disordered" evidence="1">
    <location>
        <begin position="18"/>
        <end position="49"/>
    </location>
</feature>
<evidence type="ECO:0000313" key="2">
    <source>
        <dbReference type="EMBL" id="GBP43238.1"/>
    </source>
</evidence>
<proteinExistence type="predicted"/>
<organism evidence="2 3">
    <name type="scientific">Eumeta variegata</name>
    <name type="common">Bagworm moth</name>
    <name type="synonym">Eumeta japonica</name>
    <dbReference type="NCBI Taxonomy" id="151549"/>
    <lineage>
        <taxon>Eukaryota</taxon>
        <taxon>Metazoa</taxon>
        <taxon>Ecdysozoa</taxon>
        <taxon>Arthropoda</taxon>
        <taxon>Hexapoda</taxon>
        <taxon>Insecta</taxon>
        <taxon>Pterygota</taxon>
        <taxon>Neoptera</taxon>
        <taxon>Endopterygota</taxon>
        <taxon>Lepidoptera</taxon>
        <taxon>Glossata</taxon>
        <taxon>Ditrysia</taxon>
        <taxon>Tineoidea</taxon>
        <taxon>Psychidae</taxon>
        <taxon>Oiketicinae</taxon>
        <taxon>Eumeta</taxon>
    </lineage>
</organism>
<comment type="caution">
    <text evidence="2">The sequence shown here is derived from an EMBL/GenBank/DDBJ whole genome shotgun (WGS) entry which is preliminary data.</text>
</comment>
<keyword evidence="3" id="KW-1185">Reference proteome</keyword>
<accession>A0A4C1VVP4</accession>
<evidence type="ECO:0000313" key="3">
    <source>
        <dbReference type="Proteomes" id="UP000299102"/>
    </source>
</evidence>
<dbReference type="EMBL" id="BGZK01000432">
    <property type="protein sequence ID" value="GBP43238.1"/>
    <property type="molecule type" value="Genomic_DNA"/>
</dbReference>
<dbReference type="AlphaFoldDB" id="A0A4C1VVP4"/>
<sequence length="91" mass="10375">MFAREGDKIRHVIECERKRSAVSNSAPNKPLEVEPQLGKGQQLSTTPRRLRRPLIDRLTQLLAVTSALHSLRTRLSDCSSMIYDKCTQLWA</sequence>
<protein>
    <submittedName>
        <fullName evidence="2">Uncharacterized protein</fullName>
    </submittedName>
</protein>
<dbReference type="Proteomes" id="UP000299102">
    <property type="component" value="Unassembled WGS sequence"/>
</dbReference>